<gene>
    <name evidence="1" type="ORF">L195_g028983</name>
</gene>
<reference evidence="1 2" key="1">
    <citation type="journal article" date="2014" name="Am. J. Bot.">
        <title>Genome assembly and annotation for red clover (Trifolium pratense; Fabaceae).</title>
        <authorList>
            <person name="Istvanek J."/>
            <person name="Jaros M."/>
            <person name="Krenek A."/>
            <person name="Repkova J."/>
        </authorList>
    </citation>
    <scope>NUCLEOTIDE SEQUENCE [LARGE SCALE GENOMIC DNA]</scope>
    <source>
        <strain evidence="2">cv. Tatra</strain>
        <tissue evidence="1">Young leaves</tissue>
    </source>
</reference>
<sequence>MLLFGLSGTLGMMSSLREELFLSNIWWIRSNFQRGSGIWLKTLVTPAPSMSGRCNRSCVGADSGRWAAG</sequence>
<name>A0A2K3L3H8_TRIPR</name>
<evidence type="ECO:0000313" key="2">
    <source>
        <dbReference type="Proteomes" id="UP000236291"/>
    </source>
</evidence>
<dbReference type="Proteomes" id="UP000236291">
    <property type="component" value="Unassembled WGS sequence"/>
</dbReference>
<comment type="caution">
    <text evidence="1">The sequence shown here is derived from an EMBL/GenBank/DDBJ whole genome shotgun (WGS) entry which is preliminary data.</text>
</comment>
<organism evidence="1 2">
    <name type="scientific">Trifolium pratense</name>
    <name type="common">Red clover</name>
    <dbReference type="NCBI Taxonomy" id="57577"/>
    <lineage>
        <taxon>Eukaryota</taxon>
        <taxon>Viridiplantae</taxon>
        <taxon>Streptophyta</taxon>
        <taxon>Embryophyta</taxon>
        <taxon>Tracheophyta</taxon>
        <taxon>Spermatophyta</taxon>
        <taxon>Magnoliopsida</taxon>
        <taxon>eudicotyledons</taxon>
        <taxon>Gunneridae</taxon>
        <taxon>Pentapetalae</taxon>
        <taxon>rosids</taxon>
        <taxon>fabids</taxon>
        <taxon>Fabales</taxon>
        <taxon>Fabaceae</taxon>
        <taxon>Papilionoideae</taxon>
        <taxon>50 kb inversion clade</taxon>
        <taxon>NPAAA clade</taxon>
        <taxon>Hologalegina</taxon>
        <taxon>IRL clade</taxon>
        <taxon>Trifolieae</taxon>
        <taxon>Trifolium</taxon>
    </lineage>
</organism>
<protein>
    <submittedName>
        <fullName evidence="1">Uncharacterized protein</fullName>
    </submittedName>
</protein>
<accession>A0A2K3L3H8</accession>
<feature type="non-terminal residue" evidence="1">
    <location>
        <position position="69"/>
    </location>
</feature>
<reference evidence="1 2" key="2">
    <citation type="journal article" date="2017" name="Front. Plant Sci.">
        <title>Gene Classification and Mining of Molecular Markers Useful in Red Clover (Trifolium pratense) Breeding.</title>
        <authorList>
            <person name="Istvanek J."/>
            <person name="Dluhosova J."/>
            <person name="Dluhos P."/>
            <person name="Patkova L."/>
            <person name="Nedelnik J."/>
            <person name="Repkova J."/>
        </authorList>
    </citation>
    <scope>NUCLEOTIDE SEQUENCE [LARGE SCALE GENOMIC DNA]</scope>
    <source>
        <strain evidence="2">cv. Tatra</strain>
        <tissue evidence="1">Young leaves</tissue>
    </source>
</reference>
<evidence type="ECO:0000313" key="1">
    <source>
        <dbReference type="EMBL" id="PNX73085.1"/>
    </source>
</evidence>
<dbReference type="AlphaFoldDB" id="A0A2K3L3H8"/>
<dbReference type="EMBL" id="ASHM01025508">
    <property type="protein sequence ID" value="PNX73085.1"/>
    <property type="molecule type" value="Genomic_DNA"/>
</dbReference>
<proteinExistence type="predicted"/>